<dbReference type="RefSeq" id="WP_227422450.1">
    <property type="nucleotide sequence ID" value="NZ_CP071868.1"/>
</dbReference>
<reference evidence="5" key="1">
    <citation type="submission" date="2021-03" db="EMBL/GenBank/DDBJ databases">
        <title>Pengzhenrongella sicca gen. nov., sp. nov., a new member of suborder Micrococcineae isolated from High-Arctic tundra soil.</title>
        <authorList>
            <person name="Peng F."/>
        </authorList>
    </citation>
    <scope>NUCLEOTIDE SEQUENCE</scope>
    <source>
        <strain evidence="5">LRZ-2</strain>
    </source>
</reference>
<dbReference type="InterPro" id="IPR000792">
    <property type="entry name" value="Tscrpt_reg_LuxR_C"/>
</dbReference>
<dbReference type="SMART" id="SM00421">
    <property type="entry name" value="HTH_LUXR"/>
    <property type="match status" value="1"/>
</dbReference>
<dbReference type="Proteomes" id="UP000663937">
    <property type="component" value="Chromosome"/>
</dbReference>
<sequence length="95" mass="10419">MSTLELERTATLDRTATDADAVAQLTAPEYPTEPLTARELLVLRYLSSDATLAEIAARLFVTRNTVKTQVRSVYRKLGVSSRSDALERAHGAGLR</sequence>
<organism evidence="5 6">
    <name type="scientific">Pengzhenrongella sicca</name>
    <dbReference type="NCBI Taxonomy" id="2819238"/>
    <lineage>
        <taxon>Bacteria</taxon>
        <taxon>Bacillati</taxon>
        <taxon>Actinomycetota</taxon>
        <taxon>Actinomycetes</taxon>
        <taxon>Micrococcales</taxon>
        <taxon>Pengzhenrongella</taxon>
    </lineage>
</organism>
<dbReference type="Pfam" id="PF00196">
    <property type="entry name" value="GerE"/>
    <property type="match status" value="1"/>
</dbReference>
<feature type="domain" description="HTH luxR-type" evidence="4">
    <location>
        <begin position="28"/>
        <end position="93"/>
    </location>
</feature>
<dbReference type="KEGG" id="psic:J4E96_12570"/>
<keyword evidence="3" id="KW-0804">Transcription</keyword>
<dbReference type="InterPro" id="IPR036388">
    <property type="entry name" value="WH-like_DNA-bd_sf"/>
</dbReference>
<dbReference type="PRINTS" id="PR00038">
    <property type="entry name" value="HTHLUXR"/>
</dbReference>
<evidence type="ECO:0000313" key="6">
    <source>
        <dbReference type="Proteomes" id="UP000663937"/>
    </source>
</evidence>
<dbReference type="GO" id="GO:0003677">
    <property type="term" value="F:DNA binding"/>
    <property type="evidence" value="ECO:0007669"/>
    <property type="project" value="UniProtKB-KW"/>
</dbReference>
<dbReference type="InterPro" id="IPR016032">
    <property type="entry name" value="Sig_transdc_resp-reg_C-effctor"/>
</dbReference>
<keyword evidence="6" id="KW-1185">Reference proteome</keyword>
<keyword evidence="2" id="KW-0238">DNA-binding</keyword>
<name>A0A8A4Z8H5_9MICO</name>
<gene>
    <name evidence="5" type="ORF">J4E96_12570</name>
</gene>
<accession>A0A8A4Z8H5</accession>
<evidence type="ECO:0000313" key="5">
    <source>
        <dbReference type="EMBL" id="QTE28220.1"/>
    </source>
</evidence>
<dbReference type="GO" id="GO:0006355">
    <property type="term" value="P:regulation of DNA-templated transcription"/>
    <property type="evidence" value="ECO:0007669"/>
    <property type="project" value="InterPro"/>
</dbReference>
<evidence type="ECO:0000256" key="3">
    <source>
        <dbReference type="ARBA" id="ARBA00023163"/>
    </source>
</evidence>
<protein>
    <submittedName>
        <fullName evidence="5">Helix-turn-helix transcriptional regulator</fullName>
    </submittedName>
</protein>
<dbReference type="Gene3D" id="1.10.10.10">
    <property type="entry name" value="Winged helix-like DNA-binding domain superfamily/Winged helix DNA-binding domain"/>
    <property type="match status" value="1"/>
</dbReference>
<dbReference type="SUPFAM" id="SSF46894">
    <property type="entry name" value="C-terminal effector domain of the bipartite response regulators"/>
    <property type="match status" value="1"/>
</dbReference>
<dbReference type="PANTHER" id="PTHR44688:SF16">
    <property type="entry name" value="DNA-BINDING TRANSCRIPTIONAL ACTIVATOR DEVR_DOSR"/>
    <property type="match status" value="1"/>
</dbReference>
<dbReference type="PANTHER" id="PTHR44688">
    <property type="entry name" value="DNA-BINDING TRANSCRIPTIONAL ACTIVATOR DEVR_DOSR"/>
    <property type="match status" value="1"/>
</dbReference>
<dbReference type="EMBL" id="CP071868">
    <property type="protein sequence ID" value="QTE28220.1"/>
    <property type="molecule type" value="Genomic_DNA"/>
</dbReference>
<dbReference type="AlphaFoldDB" id="A0A8A4Z8H5"/>
<evidence type="ECO:0000259" key="4">
    <source>
        <dbReference type="PROSITE" id="PS50043"/>
    </source>
</evidence>
<proteinExistence type="predicted"/>
<keyword evidence="1" id="KW-0805">Transcription regulation</keyword>
<dbReference type="PROSITE" id="PS50043">
    <property type="entry name" value="HTH_LUXR_2"/>
    <property type="match status" value="1"/>
</dbReference>
<evidence type="ECO:0000256" key="2">
    <source>
        <dbReference type="ARBA" id="ARBA00023125"/>
    </source>
</evidence>
<evidence type="ECO:0000256" key="1">
    <source>
        <dbReference type="ARBA" id="ARBA00023015"/>
    </source>
</evidence>
<dbReference type="CDD" id="cd06170">
    <property type="entry name" value="LuxR_C_like"/>
    <property type="match status" value="1"/>
</dbReference>